<comment type="caution">
    <text evidence="3">The sequence shown here is derived from an EMBL/GenBank/DDBJ whole genome shotgun (WGS) entry which is preliminary data.</text>
</comment>
<evidence type="ECO:0000256" key="2">
    <source>
        <dbReference type="SAM" id="Phobius"/>
    </source>
</evidence>
<evidence type="ECO:0000256" key="1">
    <source>
        <dbReference type="SAM" id="MobiDB-lite"/>
    </source>
</evidence>
<accession>A0ABP8AWC5</accession>
<organism evidence="3 4">
    <name type="scientific">Gryllotalpicola kribbensis</name>
    <dbReference type="NCBI Taxonomy" id="993084"/>
    <lineage>
        <taxon>Bacteria</taxon>
        <taxon>Bacillati</taxon>
        <taxon>Actinomycetota</taxon>
        <taxon>Actinomycetes</taxon>
        <taxon>Micrococcales</taxon>
        <taxon>Microbacteriaceae</taxon>
        <taxon>Gryllotalpicola</taxon>
    </lineage>
</organism>
<evidence type="ECO:0000313" key="3">
    <source>
        <dbReference type="EMBL" id="GAA4191810.1"/>
    </source>
</evidence>
<feature type="region of interest" description="Disordered" evidence="1">
    <location>
        <begin position="75"/>
        <end position="179"/>
    </location>
</feature>
<dbReference type="EMBL" id="BAABBX010000015">
    <property type="protein sequence ID" value="GAA4191810.1"/>
    <property type="molecule type" value="Genomic_DNA"/>
</dbReference>
<feature type="compositionally biased region" description="Polar residues" evidence="1">
    <location>
        <begin position="79"/>
        <end position="92"/>
    </location>
</feature>
<keyword evidence="2" id="KW-1133">Transmembrane helix</keyword>
<feature type="compositionally biased region" description="Low complexity" evidence="1">
    <location>
        <begin position="97"/>
        <end position="166"/>
    </location>
</feature>
<dbReference type="RefSeq" id="WP_344777026.1">
    <property type="nucleotide sequence ID" value="NZ_BAABBX010000015.1"/>
</dbReference>
<protein>
    <submittedName>
        <fullName evidence="3">Uncharacterized protein</fullName>
    </submittedName>
</protein>
<gene>
    <name evidence="3" type="ORF">GCM10022288_23200</name>
</gene>
<reference evidence="4" key="1">
    <citation type="journal article" date="2019" name="Int. J. Syst. Evol. Microbiol.">
        <title>The Global Catalogue of Microorganisms (GCM) 10K type strain sequencing project: providing services to taxonomists for standard genome sequencing and annotation.</title>
        <authorList>
            <consortium name="The Broad Institute Genomics Platform"/>
            <consortium name="The Broad Institute Genome Sequencing Center for Infectious Disease"/>
            <person name="Wu L."/>
            <person name="Ma J."/>
        </authorList>
    </citation>
    <scope>NUCLEOTIDE SEQUENCE [LARGE SCALE GENOMIC DNA]</scope>
    <source>
        <strain evidence="4">JCM 17593</strain>
    </source>
</reference>
<keyword evidence="2" id="KW-0472">Membrane</keyword>
<proteinExistence type="predicted"/>
<evidence type="ECO:0000313" key="4">
    <source>
        <dbReference type="Proteomes" id="UP001500213"/>
    </source>
</evidence>
<keyword evidence="4" id="KW-1185">Reference proteome</keyword>
<name>A0ABP8AWC5_9MICO</name>
<keyword evidence="2" id="KW-0812">Transmembrane</keyword>
<sequence length="189" mass="18294">MARHRSSPTRVPFWARSRRPAVLGGALGGGTALIAGLAVCAAISVSGAGVNFHFSDSAVAAVLGDDHAAPTVTRDLPAASSTAPTQTPSVTPSRALAQAQSAAADPASPAAATPSTTPTPAQAQAQSSSASASSVATPSATASAQPSSTPTSSASPSSTPAPTAAPIQLPTPQPSEPGDEHCLLGIVCI</sequence>
<feature type="transmembrane region" description="Helical" evidence="2">
    <location>
        <begin position="21"/>
        <end position="45"/>
    </location>
</feature>
<dbReference type="Proteomes" id="UP001500213">
    <property type="component" value="Unassembled WGS sequence"/>
</dbReference>